<dbReference type="PANTHER" id="PTHR45138">
    <property type="entry name" value="REGULATORY COMPONENTS OF SENSORY TRANSDUCTION SYSTEM"/>
    <property type="match status" value="1"/>
</dbReference>
<evidence type="ECO:0000256" key="2">
    <source>
        <dbReference type="ARBA" id="ARBA00022989"/>
    </source>
</evidence>
<protein>
    <submittedName>
        <fullName evidence="7">Diguanylate cyclase</fullName>
        <ecNumber evidence="7">2.7.7.65</ecNumber>
    </submittedName>
</protein>
<dbReference type="Pfam" id="PF00672">
    <property type="entry name" value="HAMP"/>
    <property type="match status" value="1"/>
</dbReference>
<comment type="caution">
    <text evidence="7">The sequence shown here is derived from an EMBL/GenBank/DDBJ whole genome shotgun (WGS) entry which is preliminary data.</text>
</comment>
<keyword evidence="7" id="KW-0548">Nucleotidyltransferase</keyword>
<gene>
    <name evidence="7" type="ORF">SK069_19330</name>
</gene>
<dbReference type="CDD" id="cd06225">
    <property type="entry name" value="HAMP"/>
    <property type="match status" value="1"/>
</dbReference>
<dbReference type="InterPro" id="IPR000160">
    <property type="entry name" value="GGDEF_dom"/>
</dbReference>
<dbReference type="SMART" id="SM00267">
    <property type="entry name" value="GGDEF"/>
    <property type="match status" value="1"/>
</dbReference>
<keyword evidence="8" id="KW-1185">Reference proteome</keyword>
<dbReference type="EMBL" id="JAXAVX010000020">
    <property type="protein sequence ID" value="MDX8153758.1"/>
    <property type="molecule type" value="Genomic_DNA"/>
</dbReference>
<name>A0ABU4VPI7_9ACTN</name>
<dbReference type="Pfam" id="PF00990">
    <property type="entry name" value="GGDEF"/>
    <property type="match status" value="1"/>
</dbReference>
<evidence type="ECO:0000259" key="5">
    <source>
        <dbReference type="PROSITE" id="PS50885"/>
    </source>
</evidence>
<dbReference type="NCBIfam" id="TIGR00254">
    <property type="entry name" value="GGDEF"/>
    <property type="match status" value="1"/>
</dbReference>
<dbReference type="InterPro" id="IPR029787">
    <property type="entry name" value="Nucleotide_cyclase"/>
</dbReference>
<evidence type="ECO:0000256" key="4">
    <source>
        <dbReference type="SAM" id="Phobius"/>
    </source>
</evidence>
<keyword evidence="7" id="KW-0808">Transferase</keyword>
<proteinExistence type="predicted"/>
<feature type="coiled-coil region" evidence="3">
    <location>
        <begin position="301"/>
        <end position="328"/>
    </location>
</feature>
<keyword evidence="2 4" id="KW-1133">Transmembrane helix</keyword>
<organism evidence="7 8">
    <name type="scientific">Patulibacter brassicae</name>
    <dbReference type="NCBI Taxonomy" id="1705717"/>
    <lineage>
        <taxon>Bacteria</taxon>
        <taxon>Bacillati</taxon>
        <taxon>Actinomycetota</taxon>
        <taxon>Thermoleophilia</taxon>
        <taxon>Solirubrobacterales</taxon>
        <taxon>Patulibacteraceae</taxon>
        <taxon>Patulibacter</taxon>
    </lineage>
</organism>
<keyword evidence="1 4" id="KW-0812">Transmembrane</keyword>
<dbReference type="InterPro" id="IPR043128">
    <property type="entry name" value="Rev_trsase/Diguanyl_cyclase"/>
</dbReference>
<dbReference type="SUPFAM" id="SSF55073">
    <property type="entry name" value="Nucleotide cyclase"/>
    <property type="match status" value="1"/>
</dbReference>
<evidence type="ECO:0000256" key="1">
    <source>
        <dbReference type="ARBA" id="ARBA00022692"/>
    </source>
</evidence>
<feature type="domain" description="GGDEF" evidence="6">
    <location>
        <begin position="488"/>
        <end position="622"/>
    </location>
</feature>
<dbReference type="PROSITE" id="PS50887">
    <property type="entry name" value="GGDEF"/>
    <property type="match status" value="1"/>
</dbReference>
<feature type="transmembrane region" description="Helical" evidence="4">
    <location>
        <begin position="6"/>
        <end position="27"/>
    </location>
</feature>
<dbReference type="SMART" id="SM00304">
    <property type="entry name" value="HAMP"/>
    <property type="match status" value="1"/>
</dbReference>
<dbReference type="CDD" id="cd01949">
    <property type="entry name" value="GGDEF"/>
    <property type="match status" value="1"/>
</dbReference>
<keyword evidence="3" id="KW-0175">Coiled coil</keyword>
<evidence type="ECO:0000313" key="8">
    <source>
        <dbReference type="Proteomes" id="UP001277761"/>
    </source>
</evidence>
<dbReference type="GO" id="GO:0052621">
    <property type="term" value="F:diguanylate cyclase activity"/>
    <property type="evidence" value="ECO:0007669"/>
    <property type="project" value="UniProtKB-EC"/>
</dbReference>
<dbReference type="PROSITE" id="PS50885">
    <property type="entry name" value="HAMP"/>
    <property type="match status" value="1"/>
</dbReference>
<evidence type="ECO:0000256" key="3">
    <source>
        <dbReference type="SAM" id="Coils"/>
    </source>
</evidence>
<evidence type="ECO:0000313" key="7">
    <source>
        <dbReference type="EMBL" id="MDX8153758.1"/>
    </source>
</evidence>
<sequence length="627" mass="65983">MSFRARLNLFFLLLVVVPLVAVGVVLLRTIDGAERGKVEAALVSEGRAASALLAEQAEEAGAVAAEIAEDRTLAAALRERDAAAIRERAGELLAPATDARRIRIVLPARGRRPAAAVEVGSPTALLPASRTLVAPGGGGALARIQIATIGPRALAVRLRRLTGRDVQIRDLPSGRLLAGDARDTGRLPAPGRVGTTGRGDWTAVVLRQPGFGTARQEVVLLASGTQVRASRSDRFALLGTLALFLVLAALGALVVSRSLQRQVGALLEGARRLGRGEFDEEIPTSGTDELSQLAGAFNAMSQQLRRRIEELGDERERLRSAIRRIGETFAANLDREGLLEIVASAAVDAVRADGGRAVVATADAREEALAGWSDGLGPLLDAAEQRIVQGHDGFVSDGDLHGLAVPMGSEAGIRGFVAVARRGEPFTAADAEVVAYLSGQAAVSLENVGRHEEAEREALTDPLTGLANRRRFDELLRTAVDRAQRDGQPLSLLVIDLDHFKSINDRFGHQTGDAVLREVAWVLRDGVRGLDAPARLGGEEFGVLLPATDAEGALMLAERLRESVQRLRVVTEDGLQISVTTSIGAGTVGGLGATGASLVAVADGALYEAKRSGRNRTVTADESADAE</sequence>
<accession>A0ABU4VPI7</accession>
<dbReference type="PANTHER" id="PTHR45138:SF9">
    <property type="entry name" value="DIGUANYLATE CYCLASE DGCM-RELATED"/>
    <property type="match status" value="1"/>
</dbReference>
<dbReference type="SUPFAM" id="SSF55781">
    <property type="entry name" value="GAF domain-like"/>
    <property type="match status" value="1"/>
</dbReference>
<dbReference type="Gene3D" id="3.30.450.40">
    <property type="match status" value="1"/>
</dbReference>
<dbReference type="EC" id="2.7.7.65" evidence="7"/>
<dbReference type="InterPro" id="IPR029016">
    <property type="entry name" value="GAF-like_dom_sf"/>
</dbReference>
<dbReference type="InterPro" id="IPR003660">
    <property type="entry name" value="HAMP_dom"/>
</dbReference>
<dbReference type="Proteomes" id="UP001277761">
    <property type="component" value="Unassembled WGS sequence"/>
</dbReference>
<keyword evidence="4" id="KW-0472">Membrane</keyword>
<feature type="transmembrane region" description="Helical" evidence="4">
    <location>
        <begin position="235"/>
        <end position="255"/>
    </location>
</feature>
<dbReference type="SUPFAM" id="SSF158472">
    <property type="entry name" value="HAMP domain-like"/>
    <property type="match status" value="1"/>
</dbReference>
<dbReference type="Gene3D" id="3.30.70.270">
    <property type="match status" value="1"/>
</dbReference>
<evidence type="ECO:0000259" key="6">
    <source>
        <dbReference type="PROSITE" id="PS50887"/>
    </source>
</evidence>
<dbReference type="InterPro" id="IPR050469">
    <property type="entry name" value="Diguanylate_Cyclase"/>
</dbReference>
<dbReference type="Gene3D" id="6.10.340.10">
    <property type="match status" value="1"/>
</dbReference>
<reference evidence="7 8" key="1">
    <citation type="submission" date="2023-11" db="EMBL/GenBank/DDBJ databases">
        <authorList>
            <person name="Xu M."/>
            <person name="Jiang T."/>
        </authorList>
    </citation>
    <scope>NUCLEOTIDE SEQUENCE [LARGE SCALE GENOMIC DNA]</scope>
    <source>
        <strain evidence="7 8">SD</strain>
    </source>
</reference>
<feature type="domain" description="HAMP" evidence="5">
    <location>
        <begin position="257"/>
        <end position="309"/>
    </location>
</feature>
<dbReference type="RefSeq" id="WP_319955907.1">
    <property type="nucleotide sequence ID" value="NZ_JAXAVX010000020.1"/>
</dbReference>